<dbReference type="EMBL" id="BARV01038101">
    <property type="protein sequence ID" value="GAI57211.1"/>
    <property type="molecule type" value="Genomic_DNA"/>
</dbReference>
<accession>X1QQY5</accession>
<evidence type="ECO:0000313" key="2">
    <source>
        <dbReference type="EMBL" id="GAI57211.1"/>
    </source>
</evidence>
<dbReference type="InterPro" id="IPR041633">
    <property type="entry name" value="Polbeta"/>
</dbReference>
<dbReference type="SUPFAM" id="SSF81301">
    <property type="entry name" value="Nucleotidyltransferase"/>
    <property type="match status" value="1"/>
</dbReference>
<evidence type="ECO:0000259" key="1">
    <source>
        <dbReference type="Pfam" id="PF18765"/>
    </source>
</evidence>
<dbReference type="PANTHER" id="PTHR33933">
    <property type="entry name" value="NUCLEOTIDYLTRANSFERASE"/>
    <property type="match status" value="1"/>
</dbReference>
<sequence>KAKAADTEIAREFTRKLGGEIGGNLKKAVLFGSRAKGISKADSDYDLLLVLKKRSNDIIDGIYDEVVDFLIERGIDVSLKIYTEENYKRKMALSTPFMAEIKKTGITL</sequence>
<reference evidence="2" key="1">
    <citation type="journal article" date="2014" name="Front. Microbiol.">
        <title>High frequency of phylogenetically diverse reductive dehalogenase-homologous genes in deep subseafloor sedimentary metagenomes.</title>
        <authorList>
            <person name="Kawai M."/>
            <person name="Futagami T."/>
            <person name="Toyoda A."/>
            <person name="Takaki Y."/>
            <person name="Nishi S."/>
            <person name="Hori S."/>
            <person name="Arai W."/>
            <person name="Tsubouchi T."/>
            <person name="Morono Y."/>
            <person name="Uchiyama I."/>
            <person name="Ito T."/>
            <person name="Fujiyama A."/>
            <person name="Inagaki F."/>
            <person name="Takami H."/>
        </authorList>
    </citation>
    <scope>NUCLEOTIDE SEQUENCE</scope>
    <source>
        <strain evidence="2">Expedition CK06-06</strain>
    </source>
</reference>
<feature type="domain" description="Polymerase beta nucleotidyltransferase" evidence="1">
    <location>
        <begin position="24"/>
        <end position="78"/>
    </location>
</feature>
<proteinExistence type="predicted"/>
<dbReference type="PANTHER" id="PTHR33933:SF1">
    <property type="entry name" value="PROTEIN ADENYLYLTRANSFERASE MNTA-RELATED"/>
    <property type="match status" value="1"/>
</dbReference>
<comment type="caution">
    <text evidence="2">The sequence shown here is derived from an EMBL/GenBank/DDBJ whole genome shotgun (WGS) entry which is preliminary data.</text>
</comment>
<dbReference type="Pfam" id="PF18765">
    <property type="entry name" value="Polbeta"/>
    <property type="match status" value="1"/>
</dbReference>
<dbReference type="AlphaFoldDB" id="X1QQY5"/>
<dbReference type="Gene3D" id="3.30.460.10">
    <property type="entry name" value="Beta Polymerase, domain 2"/>
    <property type="match status" value="1"/>
</dbReference>
<gene>
    <name evidence="2" type="ORF">S06H3_58789</name>
</gene>
<organism evidence="2">
    <name type="scientific">marine sediment metagenome</name>
    <dbReference type="NCBI Taxonomy" id="412755"/>
    <lineage>
        <taxon>unclassified sequences</taxon>
        <taxon>metagenomes</taxon>
        <taxon>ecological metagenomes</taxon>
    </lineage>
</organism>
<dbReference type="InterPro" id="IPR052548">
    <property type="entry name" value="Type_VII_TA_antitoxin"/>
</dbReference>
<name>X1QQY5_9ZZZZ</name>
<feature type="non-terminal residue" evidence="2">
    <location>
        <position position="1"/>
    </location>
</feature>
<dbReference type="InterPro" id="IPR043519">
    <property type="entry name" value="NT_sf"/>
</dbReference>
<protein>
    <recommendedName>
        <fullName evidence="1">Polymerase beta nucleotidyltransferase domain-containing protein</fullName>
    </recommendedName>
</protein>
<dbReference type="CDD" id="cd05403">
    <property type="entry name" value="NT_KNTase_like"/>
    <property type="match status" value="1"/>
</dbReference>